<evidence type="ECO:0000313" key="5">
    <source>
        <dbReference type="Proteomes" id="UP000239203"/>
    </source>
</evidence>
<organism evidence="4 5">
    <name type="scientific">Actinokineospora auranticolor</name>
    <dbReference type="NCBI Taxonomy" id="155976"/>
    <lineage>
        <taxon>Bacteria</taxon>
        <taxon>Bacillati</taxon>
        <taxon>Actinomycetota</taxon>
        <taxon>Actinomycetes</taxon>
        <taxon>Pseudonocardiales</taxon>
        <taxon>Pseudonocardiaceae</taxon>
        <taxon>Actinokineospora</taxon>
    </lineage>
</organism>
<dbReference type="SUPFAM" id="SSF81298">
    <property type="entry name" value="Adenylylcyclase toxin (the edema factor)"/>
    <property type="match status" value="1"/>
</dbReference>
<dbReference type="InterPro" id="IPR035099">
    <property type="entry name" value="Anthrax_toxin_C-terminal"/>
</dbReference>
<accession>A0A2S6GK72</accession>
<sequence>MPPPLDRAKRPATTPQAPAPVRERVIQRRPSTPVPRSNAAVVAAARAGGRGPGGDPAARELQDKVGNAAVADGLRRGPAGDPKFAVLKRDVAQKKRTVATSHPPPREEAVSAQDAAVPPKDDAVAQGKAANAEKMNEAEPKGFDKAAFIEAVAKAVADRAPKNLKEAEKFPDSEKPAEINTEVRGRVGEGKAESAEQIATTTAAPPDTSAAVPKQVVPMAADRPPGRPGTPDPKQAAPDTLPLAATDMSAGPAAVDRQMADAQVTETQLKKSNEPTFANALSSKKAAEQHSDTAPEQLRRHEAAQLRRTTAQARQLGAASMGAMAGARVRTGQLVGTGKTGAKTRDEEKRAEVTALLQKVFDKMKADVEGILSGLDRLVDEQFTREEKAARDAFTAEHKRKLADYKDRRYSGINRLKWFKDWLVGLPDEVNAFLEEARANYVRRMRGVVSNIADTIARELARAKRRIADGRAELRAAVEKLPEDLRAIGREAVSEFADKFDELTRSVDDKGTELVDALATKYTDAVRAVDQEIAEQKEENKGAVDKAKDAIKGVIDAIMEMKRLLLGVLRKAATAIGAILGDPIGFLGNLVTGVGGGLKLFLRNAGLHLRQGVLAWLLGTAGGVGLQLPATFDVVGILVMIAGLLGLSWPNIRSRLTRRVPEQAVAAAETAVPLVVETRKRGVAGMWSELKARVGDLKETLVKDLVSYLLPTIIIAGITWIVSLLNPASAFLRACKLIVDIIRFIVTQGRRLIEFVNAVLDAVIAIARGGTGGVPALVERALARSIPVLIGALAAILGIGGIAGKVRQIFQKLAAPVNRAVDWVIDKIVDLVKKLWAKLKAALDTRRPKGRREPGGTRRPVAGRRPDRKRPDDKQPDDKQPDEKRPDADTARREEKDRADRLDKVMAAARRVMARYARKPVGPEEVTGRLAAVRRKFRARRVDLVDTGRVWAVDAEVNPKKNEKTDALVAGPKRGDHIFALALGKQLGQAHTGSAVAVRSLDLNRSPAARILVDGLALARAKAAAIPELVVRKPRQASGSDAHSTTYGNASRDALLAINAVAVTVARYYEHRADADLLARHLAVSAAQARLAVNHWIDAVIDRESVPFVQDKGRELALGQRLLEQIRADLDAVFARLAGRVVNQSGAADDHDLNRLDAALRDAGALVATGMPVDEIRARLPAVQRRHGLTALSLVVERLAGDHYVIHFVATINPSKTSRAENSPLSRKKAQADYGVLVKNSLKFQRYADQHNLIIEVRPTNPDSIRHLTRGAWYKPVDIKAKTINYADTFLSVEPEKKGLVGFFLNAVPLPKRRNLGKKDIEAGRNRYRMRVAEHHEYVGKMRKLARNPEGPGRFEVIGYVVHGYDEHKVRHPIAGDHDLYDIRRPDGTEIPLDEYNLIIQDMASRRFGVMHGAVVHWDPDDPHEREMRDRLVRQHQRGGGEGLVRFTPGQPMRFVAAETPLWTDQRAWVPPAGRADQ</sequence>
<feature type="region of interest" description="Disordered" evidence="2">
    <location>
        <begin position="164"/>
        <end position="297"/>
    </location>
</feature>
<feature type="region of interest" description="Disordered" evidence="2">
    <location>
        <begin position="1"/>
        <end position="40"/>
    </location>
</feature>
<feature type="transmembrane region" description="Helical" evidence="3">
    <location>
        <begin position="634"/>
        <end position="652"/>
    </location>
</feature>
<keyword evidence="3" id="KW-0472">Membrane</keyword>
<feature type="coiled-coil region" evidence="1">
    <location>
        <begin position="519"/>
        <end position="546"/>
    </location>
</feature>
<comment type="caution">
    <text evidence="4">The sequence shown here is derived from an EMBL/GenBank/DDBJ whole genome shotgun (WGS) entry which is preliminary data.</text>
</comment>
<feature type="transmembrane region" description="Helical" evidence="3">
    <location>
        <begin position="705"/>
        <end position="722"/>
    </location>
</feature>
<protein>
    <submittedName>
        <fullName evidence="4">Uncharacterized protein</fullName>
    </submittedName>
</protein>
<keyword evidence="5" id="KW-1185">Reference proteome</keyword>
<feature type="compositionally biased region" description="Basic and acidic residues" evidence="2">
    <location>
        <begin position="164"/>
        <end position="194"/>
    </location>
</feature>
<keyword evidence="3" id="KW-0812">Transmembrane</keyword>
<evidence type="ECO:0000313" key="4">
    <source>
        <dbReference type="EMBL" id="PPK65551.1"/>
    </source>
</evidence>
<reference evidence="4 5" key="1">
    <citation type="submission" date="2018-02" db="EMBL/GenBank/DDBJ databases">
        <title>Genomic Encyclopedia of Archaeal and Bacterial Type Strains, Phase II (KMG-II): from individual species to whole genera.</title>
        <authorList>
            <person name="Goeker M."/>
        </authorList>
    </citation>
    <scope>NUCLEOTIDE SEQUENCE [LARGE SCALE GENOMIC DNA]</scope>
    <source>
        <strain evidence="4 5">YU 961-1</strain>
    </source>
</reference>
<feature type="compositionally biased region" description="Low complexity" evidence="2">
    <location>
        <begin position="199"/>
        <end position="213"/>
    </location>
</feature>
<evidence type="ECO:0000256" key="3">
    <source>
        <dbReference type="SAM" id="Phobius"/>
    </source>
</evidence>
<evidence type="ECO:0000256" key="1">
    <source>
        <dbReference type="SAM" id="Coils"/>
    </source>
</evidence>
<name>A0A2S6GK72_9PSEU</name>
<evidence type="ECO:0000256" key="2">
    <source>
        <dbReference type="SAM" id="MobiDB-lite"/>
    </source>
</evidence>
<dbReference type="EMBL" id="PTIX01000013">
    <property type="protein sequence ID" value="PPK65551.1"/>
    <property type="molecule type" value="Genomic_DNA"/>
</dbReference>
<feature type="compositionally biased region" description="Low complexity" evidence="2">
    <location>
        <begin position="112"/>
        <end position="133"/>
    </location>
</feature>
<keyword evidence="1" id="KW-0175">Coiled coil</keyword>
<feature type="region of interest" description="Disordered" evidence="2">
    <location>
        <begin position="846"/>
        <end position="902"/>
    </location>
</feature>
<dbReference type="Proteomes" id="UP000239203">
    <property type="component" value="Unassembled WGS sequence"/>
</dbReference>
<proteinExistence type="predicted"/>
<feature type="compositionally biased region" description="Basic and acidic residues" evidence="2">
    <location>
        <begin position="869"/>
        <end position="902"/>
    </location>
</feature>
<feature type="region of interest" description="Disordered" evidence="2">
    <location>
        <begin position="91"/>
        <end position="138"/>
    </location>
</feature>
<feature type="compositionally biased region" description="Basic and acidic residues" evidence="2">
    <location>
        <begin position="285"/>
        <end position="297"/>
    </location>
</feature>
<keyword evidence="3" id="KW-1133">Transmembrane helix</keyword>
<dbReference type="Gene3D" id="1.20.120.20">
    <property type="entry name" value="Apolipoprotein"/>
    <property type="match status" value="1"/>
</dbReference>
<feature type="coiled-coil region" evidence="1">
    <location>
        <begin position="453"/>
        <end position="480"/>
    </location>
</feature>
<dbReference type="RefSeq" id="WP_104480991.1">
    <property type="nucleotide sequence ID" value="NZ_CP154825.1"/>
</dbReference>
<feature type="compositionally biased region" description="Basic and acidic residues" evidence="2">
    <location>
        <begin position="846"/>
        <end position="856"/>
    </location>
</feature>
<gene>
    <name evidence="4" type="ORF">CLV40_11335</name>
</gene>